<gene>
    <name evidence="1" type="ORF">HMPREF0682_2471</name>
</gene>
<organism evidence="1 2">
    <name type="scientific">Propionibacterium acidifaciens F0233</name>
    <dbReference type="NCBI Taxonomy" id="553198"/>
    <lineage>
        <taxon>Bacteria</taxon>
        <taxon>Bacillati</taxon>
        <taxon>Actinomycetota</taxon>
        <taxon>Actinomycetes</taxon>
        <taxon>Propionibacteriales</taxon>
        <taxon>Propionibacteriaceae</taxon>
        <taxon>Propionibacterium</taxon>
    </lineage>
</organism>
<keyword evidence="2" id="KW-1185">Reference proteome</keyword>
<dbReference type="Proteomes" id="UP000017052">
    <property type="component" value="Unassembled WGS sequence"/>
</dbReference>
<proteinExistence type="predicted"/>
<accession>U2RVB2</accession>
<name>U2RVB2_9ACTN</name>
<protein>
    <submittedName>
        <fullName evidence="1">Uncharacterized protein</fullName>
    </submittedName>
</protein>
<dbReference type="EMBL" id="ACVN02000210">
    <property type="protein sequence ID" value="ERK54587.1"/>
    <property type="molecule type" value="Genomic_DNA"/>
</dbReference>
<reference evidence="1" key="1">
    <citation type="submission" date="2013-08" db="EMBL/GenBank/DDBJ databases">
        <authorList>
            <person name="Durkin A.S."/>
            <person name="Haft D.R."/>
            <person name="McCorrison J."/>
            <person name="Torralba M."/>
            <person name="Gillis M."/>
            <person name="Haft D.H."/>
            <person name="Methe B."/>
            <person name="Sutton G."/>
            <person name="Nelson K.E."/>
        </authorList>
    </citation>
    <scope>NUCLEOTIDE SEQUENCE [LARGE SCALE GENOMIC DNA]</scope>
    <source>
        <strain evidence="1">F0233</strain>
    </source>
</reference>
<evidence type="ECO:0000313" key="2">
    <source>
        <dbReference type="Proteomes" id="UP000017052"/>
    </source>
</evidence>
<comment type="caution">
    <text evidence="1">The sequence shown here is derived from an EMBL/GenBank/DDBJ whole genome shotgun (WGS) entry which is preliminary data.</text>
</comment>
<dbReference type="AlphaFoldDB" id="U2RVB2"/>
<evidence type="ECO:0000313" key="1">
    <source>
        <dbReference type="EMBL" id="ERK54587.1"/>
    </source>
</evidence>
<sequence length="66" mass="6990">MPPSLVLRVEGVEGLARALPLTGAHRRRPFRNVLTAAASASSAPAAETVAKMTLMTPPPRARGRCR</sequence>